<dbReference type="Proteomes" id="UP000636800">
    <property type="component" value="Chromosome 7"/>
</dbReference>
<feature type="transmembrane region" description="Helical" evidence="7">
    <location>
        <begin position="99"/>
        <end position="118"/>
    </location>
</feature>
<keyword evidence="4 7" id="KW-0812">Transmembrane</keyword>
<dbReference type="InterPro" id="IPR004813">
    <property type="entry name" value="OPT"/>
</dbReference>
<dbReference type="OrthoDB" id="408788at2759"/>
<comment type="subcellular location">
    <subcellularLocation>
        <location evidence="1">Membrane</location>
        <topology evidence="1">Multi-pass membrane protein</topology>
    </subcellularLocation>
</comment>
<feature type="transmembrane region" description="Helical" evidence="7">
    <location>
        <begin position="247"/>
        <end position="264"/>
    </location>
</feature>
<dbReference type="AlphaFoldDB" id="A0A835QRI8"/>
<feature type="transmembrane region" description="Helical" evidence="7">
    <location>
        <begin position="185"/>
        <end position="206"/>
    </location>
</feature>
<comment type="similarity">
    <text evidence="2">Belongs to the YSL (TC 2.A.67.2) family.</text>
</comment>
<dbReference type="PANTHER" id="PTHR31645:SF76">
    <property type="entry name" value="METAL-NICOTIANAMINE TRANSPORTER YSL8-RELATED"/>
    <property type="match status" value="1"/>
</dbReference>
<evidence type="ECO:0000259" key="8">
    <source>
        <dbReference type="Pfam" id="PF04577"/>
    </source>
</evidence>
<dbReference type="PANTHER" id="PTHR31645">
    <property type="entry name" value="OLIGOPEPTIDE TRANSPORTER YGL114W-RELATED"/>
    <property type="match status" value="1"/>
</dbReference>
<gene>
    <name evidence="9" type="ORF">HPP92_015155</name>
</gene>
<dbReference type="EMBL" id="JADCNL010000007">
    <property type="protein sequence ID" value="KAG0473298.1"/>
    <property type="molecule type" value="Genomic_DNA"/>
</dbReference>
<protein>
    <recommendedName>
        <fullName evidence="8">Glycosyltransferase 61 catalytic domain-containing protein</fullName>
    </recommendedName>
</protein>
<comment type="caution">
    <text evidence="9">The sequence shown here is derived from an EMBL/GenBank/DDBJ whole genome shotgun (WGS) entry which is preliminary data.</text>
</comment>
<keyword evidence="3" id="KW-0813">Transport</keyword>
<evidence type="ECO:0000256" key="5">
    <source>
        <dbReference type="ARBA" id="ARBA00022989"/>
    </source>
</evidence>
<dbReference type="InterPro" id="IPR045035">
    <property type="entry name" value="YSL-like"/>
</dbReference>
<feature type="transmembrane region" description="Helical" evidence="7">
    <location>
        <begin position="304"/>
        <end position="325"/>
    </location>
</feature>
<evidence type="ECO:0000313" key="10">
    <source>
        <dbReference type="Proteomes" id="UP000636800"/>
    </source>
</evidence>
<feature type="transmembrane region" description="Helical" evidence="7">
    <location>
        <begin position="71"/>
        <end position="93"/>
    </location>
</feature>
<accession>A0A835QRI8</accession>
<dbReference type="GO" id="GO:0016757">
    <property type="term" value="F:glycosyltransferase activity"/>
    <property type="evidence" value="ECO:0007669"/>
    <property type="project" value="InterPro"/>
</dbReference>
<evidence type="ECO:0000256" key="2">
    <source>
        <dbReference type="ARBA" id="ARBA00010276"/>
    </source>
</evidence>
<evidence type="ECO:0000256" key="1">
    <source>
        <dbReference type="ARBA" id="ARBA00004141"/>
    </source>
</evidence>
<feature type="transmembrane region" description="Helical" evidence="7">
    <location>
        <begin position="139"/>
        <end position="162"/>
    </location>
</feature>
<proteinExistence type="inferred from homology"/>
<evidence type="ECO:0000256" key="6">
    <source>
        <dbReference type="ARBA" id="ARBA00023136"/>
    </source>
</evidence>
<reference evidence="9 10" key="1">
    <citation type="journal article" date="2020" name="Nat. Food">
        <title>A phased Vanilla planifolia genome enables genetic improvement of flavour and production.</title>
        <authorList>
            <person name="Hasing T."/>
            <person name="Tang H."/>
            <person name="Brym M."/>
            <person name="Khazi F."/>
            <person name="Huang T."/>
            <person name="Chambers A.H."/>
        </authorList>
    </citation>
    <scope>NUCLEOTIDE SEQUENCE [LARGE SCALE GENOMIC DNA]</scope>
    <source>
        <tissue evidence="9">Leaf</tissue>
    </source>
</reference>
<dbReference type="NCBIfam" id="TIGR00728">
    <property type="entry name" value="OPT_sfam"/>
    <property type="match status" value="1"/>
</dbReference>
<evidence type="ECO:0000313" key="9">
    <source>
        <dbReference type="EMBL" id="KAG0473298.1"/>
    </source>
</evidence>
<keyword evidence="6 7" id="KW-0472">Membrane</keyword>
<dbReference type="GO" id="GO:0035673">
    <property type="term" value="F:oligopeptide transmembrane transporter activity"/>
    <property type="evidence" value="ECO:0007669"/>
    <property type="project" value="InterPro"/>
</dbReference>
<feature type="domain" description="Glycosyltransferase 61 catalytic" evidence="8">
    <location>
        <begin position="668"/>
        <end position="856"/>
    </location>
</feature>
<sequence length="950" mass="107183">MENGTNNADHGMVEGGVEMVEQGHITQRRSKKEERAAAELAREVEGHQMEEESSIEKVFEGKRIPPWWEQLTIRAMVVSFCLSIMFSVIVMKLNLTTGIIPSLNVSAGLLGFFFVKTWTKLLEKSGLLRVHFTRQENTVIQTCVVAAYGIAFSGGFGSYLFAMSSRTANQSSEANSPDNIKDPQLGWMIGFLFLVSFIGLFSLVPLRKIMIVDYKLIYPSGTATAHLINGFHTPQGAKLAKKQVNTLGKFFVGSFFWGFFQWFYTGGDDCGFVNFPTLGLQAYKNRFYFDFSATYVGVGMICPYLVNVSVLLGGILSWGIMWPLIGNKRVAGTQQLLKTLAFTVCRVTGKIKKYCLNIILGEGEEEEEEEEEEGNMKAYVSFGRIKTEKLGYSAALLSVLITITFVVLLMQGSSLRLPLLSLQVSIHTFVPKPAFMEESIVSYNKQVESKSKLIYVTQMANVKQGQNHINVSSLKQKHVVQSSDQERNYVIGSHSQEGNDTLKVDSKSKLIYVTQMASVKQGQNHRNVSSLEHKHVVESSDQERNHVIGSLSQEENDTLKGVTDQTSSIICDFSESRSDTCYMLGDVRVLSSSSSILLVSTSSQPPSSSNNSSQSIKPYARKWEPQSMQNIKELHLRTSSKQQQSPDCNLKHTVPGIIFSTGGFLGNFFHDFTDVIIPLFVTSRQYMGEVQFLVTDYNARWITKYKSILQRLSRFDIINMDIEKNIHCFPSVHIGLKSHKVLGIETSKTPKGYSMTDFKKFLRETFSLKRGIIQMSSRRKPRLLMISREGSRTLLNEKEVAMMARRIGYKVIIARPQDMKELPRFAETVNSCDVMVGVHGAGLANMVFMPENSTVIQIIPWGGLTWACRHDYGEPAPDMGIKYLEYEITEYESSLIKEYPKDHAVFKDPLSIHRQGWNTLWSIFLNKQKIKLDVARFKNLLLNVYRSLKQ</sequence>
<dbReference type="Pfam" id="PF03169">
    <property type="entry name" value="OPT"/>
    <property type="match status" value="1"/>
</dbReference>
<keyword evidence="10" id="KW-1185">Reference proteome</keyword>
<dbReference type="GO" id="GO:0016020">
    <property type="term" value="C:membrane"/>
    <property type="evidence" value="ECO:0007669"/>
    <property type="project" value="UniProtKB-SubCell"/>
</dbReference>
<feature type="transmembrane region" description="Helical" evidence="7">
    <location>
        <begin position="390"/>
        <end position="410"/>
    </location>
</feature>
<name>A0A835QRI8_VANPL</name>
<evidence type="ECO:0000256" key="3">
    <source>
        <dbReference type="ARBA" id="ARBA00022448"/>
    </source>
</evidence>
<organism evidence="9 10">
    <name type="scientific">Vanilla planifolia</name>
    <name type="common">Vanilla</name>
    <dbReference type="NCBI Taxonomy" id="51239"/>
    <lineage>
        <taxon>Eukaryota</taxon>
        <taxon>Viridiplantae</taxon>
        <taxon>Streptophyta</taxon>
        <taxon>Embryophyta</taxon>
        <taxon>Tracheophyta</taxon>
        <taxon>Spermatophyta</taxon>
        <taxon>Magnoliopsida</taxon>
        <taxon>Liliopsida</taxon>
        <taxon>Asparagales</taxon>
        <taxon>Orchidaceae</taxon>
        <taxon>Vanilloideae</taxon>
        <taxon>Vanilleae</taxon>
        <taxon>Vanilla</taxon>
    </lineage>
</organism>
<dbReference type="InterPro" id="IPR049625">
    <property type="entry name" value="Glyco_transf_61_cat"/>
</dbReference>
<keyword evidence="5 7" id="KW-1133">Transmembrane helix</keyword>
<dbReference type="Pfam" id="PF04577">
    <property type="entry name" value="Glyco_transf_61"/>
    <property type="match status" value="1"/>
</dbReference>
<evidence type="ECO:0000256" key="7">
    <source>
        <dbReference type="SAM" id="Phobius"/>
    </source>
</evidence>
<evidence type="ECO:0000256" key="4">
    <source>
        <dbReference type="ARBA" id="ARBA00022692"/>
    </source>
</evidence>